<keyword evidence="1" id="KW-0521">NADP</keyword>
<keyword evidence="2" id="KW-0560">Oxidoreductase</keyword>
<dbReference type="InterPro" id="IPR036291">
    <property type="entry name" value="NAD(P)-bd_dom_sf"/>
</dbReference>
<dbReference type="GO" id="GO:0016491">
    <property type="term" value="F:oxidoreductase activity"/>
    <property type="evidence" value="ECO:0007669"/>
    <property type="project" value="UniProtKB-KW"/>
</dbReference>
<dbReference type="PANTHER" id="PTHR47706:SF6">
    <property type="entry name" value="NMRA-LIKE FAMILY PROTEIN (AFU_ORTHOLOGUE AFUA_6G00280)"/>
    <property type="match status" value="1"/>
</dbReference>
<organism evidence="3 4">
    <name type="scientific">Salmonella enterica I</name>
    <dbReference type="NCBI Taxonomy" id="59201"/>
    <lineage>
        <taxon>Bacteria</taxon>
        <taxon>Pseudomonadati</taxon>
        <taxon>Pseudomonadota</taxon>
        <taxon>Gammaproteobacteria</taxon>
        <taxon>Enterobacterales</taxon>
        <taxon>Enterobacteriaceae</taxon>
        <taxon>Salmonella</taxon>
    </lineage>
</organism>
<dbReference type="AlphaFoldDB" id="A0A379WTU7"/>
<accession>A0A379WTU7</accession>
<name>A0A379WTU7_SALET</name>
<sequence length="124" mass="13261">MVPFALLCQGDPGINRANDVPAFINNWPDAGARFIPVDIADSSVAALKDQFHGFDTIINCMGFVAGAGTQIKITRAVLEAGVKRYFPWQFGVNYDVVGKGSGQPVWTNSMTSGRFCASKTSQSG</sequence>
<evidence type="ECO:0000256" key="2">
    <source>
        <dbReference type="ARBA" id="ARBA00023002"/>
    </source>
</evidence>
<dbReference type="InterPro" id="IPR051609">
    <property type="entry name" value="NmrA/Isoflavone_reductase-like"/>
</dbReference>
<proteinExistence type="predicted"/>
<evidence type="ECO:0000313" key="4">
    <source>
        <dbReference type="Proteomes" id="UP000254712"/>
    </source>
</evidence>
<evidence type="ECO:0000313" key="3">
    <source>
        <dbReference type="EMBL" id="SUH37254.1"/>
    </source>
</evidence>
<dbReference type="EMBL" id="UGXT01000002">
    <property type="protein sequence ID" value="SUH37254.1"/>
    <property type="molecule type" value="Genomic_DNA"/>
</dbReference>
<dbReference type="SUPFAM" id="SSF51735">
    <property type="entry name" value="NAD(P)-binding Rossmann-fold domains"/>
    <property type="match status" value="1"/>
</dbReference>
<dbReference type="Gene3D" id="3.40.50.720">
    <property type="entry name" value="NAD(P)-binding Rossmann-like Domain"/>
    <property type="match status" value="1"/>
</dbReference>
<protein>
    <submittedName>
        <fullName evidence="3">Oxidoreductase</fullName>
    </submittedName>
</protein>
<dbReference type="PANTHER" id="PTHR47706">
    <property type="entry name" value="NMRA-LIKE FAMILY PROTEIN"/>
    <property type="match status" value="1"/>
</dbReference>
<dbReference type="Proteomes" id="UP000254712">
    <property type="component" value="Unassembled WGS sequence"/>
</dbReference>
<reference evidence="3 4" key="1">
    <citation type="submission" date="2018-06" db="EMBL/GenBank/DDBJ databases">
        <authorList>
            <consortium name="Pathogen Informatics"/>
            <person name="Doyle S."/>
        </authorList>
    </citation>
    <scope>NUCLEOTIDE SEQUENCE [LARGE SCALE GENOMIC DNA]</scope>
    <source>
        <strain evidence="3 4">NCTC8261</strain>
    </source>
</reference>
<gene>
    <name evidence="3" type="ORF">NCTC8261_03545</name>
</gene>
<evidence type="ECO:0000256" key="1">
    <source>
        <dbReference type="ARBA" id="ARBA00022857"/>
    </source>
</evidence>